<protein>
    <recommendedName>
        <fullName evidence="4">Nuclear transport factor 2 family protein</fullName>
    </recommendedName>
</protein>
<evidence type="ECO:0000256" key="1">
    <source>
        <dbReference type="SAM" id="SignalP"/>
    </source>
</evidence>
<organism evidence="2 3">
    <name type="scientific">Shewanella polaris</name>
    <dbReference type="NCBI Taxonomy" id="2588449"/>
    <lineage>
        <taxon>Bacteria</taxon>
        <taxon>Pseudomonadati</taxon>
        <taxon>Pseudomonadota</taxon>
        <taxon>Gammaproteobacteria</taxon>
        <taxon>Alteromonadales</taxon>
        <taxon>Shewanellaceae</taxon>
        <taxon>Shewanella</taxon>
    </lineage>
</organism>
<accession>A0A4Y5YB63</accession>
<feature type="signal peptide" evidence="1">
    <location>
        <begin position="1"/>
        <end position="19"/>
    </location>
</feature>
<dbReference type="RefSeq" id="WP_140233283.1">
    <property type="nucleotide sequence ID" value="NZ_CP041036.1"/>
</dbReference>
<keyword evidence="1" id="KW-0732">Signal</keyword>
<gene>
    <name evidence="2" type="ORF">FH971_02890</name>
</gene>
<evidence type="ECO:0000313" key="2">
    <source>
        <dbReference type="EMBL" id="QDE30012.1"/>
    </source>
</evidence>
<reference evidence="2 3" key="1">
    <citation type="submission" date="2019-06" db="EMBL/GenBank/DDBJ databases">
        <title>The genome of Shewanella sp. SM1901.</title>
        <authorList>
            <person name="Cha Q."/>
        </authorList>
    </citation>
    <scope>NUCLEOTIDE SEQUENCE [LARGE SCALE GENOMIC DNA]</scope>
    <source>
        <strain evidence="2 3">SM1901</strain>
    </source>
</reference>
<evidence type="ECO:0000313" key="3">
    <source>
        <dbReference type="Proteomes" id="UP000319809"/>
    </source>
</evidence>
<dbReference type="KEGG" id="spol:FH971_02890"/>
<feature type="chain" id="PRO_5021205886" description="Nuclear transport factor 2 family protein" evidence="1">
    <location>
        <begin position="20"/>
        <end position="167"/>
    </location>
</feature>
<keyword evidence="3" id="KW-1185">Reference proteome</keyword>
<dbReference type="EMBL" id="CP041036">
    <property type="protein sequence ID" value="QDE30012.1"/>
    <property type="molecule type" value="Genomic_DNA"/>
</dbReference>
<dbReference type="AlphaFoldDB" id="A0A4Y5YB63"/>
<dbReference type="Proteomes" id="UP000319809">
    <property type="component" value="Chromosome"/>
</dbReference>
<proteinExistence type="predicted"/>
<name>A0A4Y5YB63_9GAMM</name>
<evidence type="ECO:0008006" key="4">
    <source>
        <dbReference type="Google" id="ProtNLM"/>
    </source>
</evidence>
<sequence>MYKLIAIILLLFISTASMGATEDEQAQWMEAAKKINLSEPHSLCKKSVNVVINQDVKLFRKIFAEIPATDEQVKMHLADLHDKYYNKSYLGIDNYRIDEGREFAFKDAKNANNNLVRQSAQMRGHDLEVWVGYRFDTVSPKTNKPRQASGYCKLAYLENQWKVVTLL</sequence>